<evidence type="ECO:0000256" key="2">
    <source>
        <dbReference type="SAM" id="SignalP"/>
    </source>
</evidence>
<feature type="compositionally biased region" description="Low complexity" evidence="1">
    <location>
        <begin position="37"/>
        <end position="71"/>
    </location>
</feature>
<feature type="domain" description="SPOR" evidence="3">
    <location>
        <begin position="92"/>
        <end position="168"/>
    </location>
</feature>
<keyword evidence="2" id="KW-0732">Signal</keyword>
<accession>A0A930HXU6</accession>
<dbReference type="EMBL" id="JABZSQ010000068">
    <property type="protein sequence ID" value="MBF1414896.1"/>
    <property type="molecule type" value="Genomic_DNA"/>
</dbReference>
<dbReference type="InterPro" id="IPR036680">
    <property type="entry name" value="SPOR-like_sf"/>
</dbReference>
<dbReference type="PANTHER" id="PTHR38687:SF2">
    <property type="entry name" value="CELL DIVISION PROTEIN FTSN"/>
    <property type="match status" value="1"/>
</dbReference>
<dbReference type="Proteomes" id="UP000757461">
    <property type="component" value="Unassembled WGS sequence"/>
</dbReference>
<dbReference type="GO" id="GO:0042834">
    <property type="term" value="F:peptidoglycan binding"/>
    <property type="evidence" value="ECO:0007669"/>
    <property type="project" value="InterPro"/>
</dbReference>
<comment type="caution">
    <text evidence="4">The sequence shown here is derived from an EMBL/GenBank/DDBJ whole genome shotgun (WGS) entry which is preliminary data.</text>
</comment>
<dbReference type="SUPFAM" id="SSF110997">
    <property type="entry name" value="Sporulation related repeat"/>
    <property type="match status" value="1"/>
</dbReference>
<dbReference type="PROSITE" id="PS51257">
    <property type="entry name" value="PROKAR_LIPOPROTEIN"/>
    <property type="match status" value="1"/>
</dbReference>
<dbReference type="PANTHER" id="PTHR38687">
    <property type="entry name" value="CELL DIVISION PROTEIN DEDD-RELATED"/>
    <property type="match status" value="1"/>
</dbReference>
<evidence type="ECO:0000313" key="4">
    <source>
        <dbReference type="EMBL" id="MBF1414896.1"/>
    </source>
</evidence>
<dbReference type="RefSeq" id="WP_025791636.1">
    <property type="nucleotide sequence ID" value="NZ_CAKAQX010000057.1"/>
</dbReference>
<dbReference type="InterPro" id="IPR052521">
    <property type="entry name" value="Cell_div_SPOR-domain"/>
</dbReference>
<reference evidence="4" key="1">
    <citation type="submission" date="2020-04" db="EMBL/GenBank/DDBJ databases">
        <title>Deep metagenomics examines the oral microbiome during advanced dental caries in children, revealing novel taxa and co-occurrences with host molecules.</title>
        <authorList>
            <person name="Baker J.L."/>
            <person name="Morton J.T."/>
            <person name="Dinis M."/>
            <person name="Alvarez R."/>
            <person name="Tran N.C."/>
            <person name="Knight R."/>
            <person name="Edlund A."/>
        </authorList>
    </citation>
    <scope>NUCLEOTIDE SEQUENCE</scope>
    <source>
        <strain evidence="4">JCVI_25_bin.9</strain>
    </source>
</reference>
<dbReference type="InterPro" id="IPR007730">
    <property type="entry name" value="SPOR-like_dom"/>
</dbReference>
<dbReference type="PROSITE" id="PS51724">
    <property type="entry name" value="SPOR"/>
    <property type="match status" value="1"/>
</dbReference>
<dbReference type="Gene3D" id="3.30.70.1070">
    <property type="entry name" value="Sporulation related repeat"/>
    <property type="match status" value="1"/>
</dbReference>
<protein>
    <submittedName>
        <fullName evidence="4">SPOR domain-containing protein</fullName>
    </submittedName>
</protein>
<proteinExistence type="predicted"/>
<evidence type="ECO:0000313" key="5">
    <source>
        <dbReference type="Proteomes" id="UP000757461"/>
    </source>
</evidence>
<evidence type="ECO:0000259" key="3">
    <source>
        <dbReference type="PROSITE" id="PS51724"/>
    </source>
</evidence>
<name>A0A930HXU6_9BACT</name>
<feature type="region of interest" description="Disordered" evidence="1">
    <location>
        <begin position="28"/>
        <end position="85"/>
    </location>
</feature>
<feature type="compositionally biased region" description="Basic and acidic residues" evidence="1">
    <location>
        <begin position="72"/>
        <end position="85"/>
    </location>
</feature>
<feature type="signal peptide" evidence="2">
    <location>
        <begin position="1"/>
        <end position="16"/>
    </location>
</feature>
<sequence length="168" mass="18259">MKKFMVLGAAMCIAMAFTGCKSSESAYKKAYEKAKSQEQTSTDNDDSSTQQDAPVVAPVETQTQTQPVTETRTVDNYDNEPVRRENVSVVNGAGLKAYSVVVGSFGVKANAEGLQQRLKNAGYDAQVAYNAGNNMYRVVATTYDSKASAVQSRNQLRATYTDAWLLSK</sequence>
<gene>
    <name evidence="4" type="ORF">HXN33_04850</name>
</gene>
<feature type="chain" id="PRO_5037020546" evidence="2">
    <location>
        <begin position="17"/>
        <end position="168"/>
    </location>
</feature>
<organism evidence="4 5">
    <name type="scientific">Prevotella histicola</name>
    <dbReference type="NCBI Taxonomy" id="470565"/>
    <lineage>
        <taxon>Bacteria</taxon>
        <taxon>Pseudomonadati</taxon>
        <taxon>Bacteroidota</taxon>
        <taxon>Bacteroidia</taxon>
        <taxon>Bacteroidales</taxon>
        <taxon>Prevotellaceae</taxon>
        <taxon>Prevotella</taxon>
    </lineage>
</organism>
<dbReference type="AlphaFoldDB" id="A0A930HXU6"/>
<dbReference type="Pfam" id="PF05036">
    <property type="entry name" value="SPOR"/>
    <property type="match status" value="1"/>
</dbReference>
<evidence type="ECO:0000256" key="1">
    <source>
        <dbReference type="SAM" id="MobiDB-lite"/>
    </source>
</evidence>